<organism evidence="1 2">
    <name type="scientific">Agrococcus jenensis</name>
    <dbReference type="NCBI Taxonomy" id="46353"/>
    <lineage>
        <taxon>Bacteria</taxon>
        <taxon>Bacillati</taxon>
        <taxon>Actinomycetota</taxon>
        <taxon>Actinomycetes</taxon>
        <taxon>Micrococcales</taxon>
        <taxon>Microbacteriaceae</taxon>
        <taxon>Agrococcus</taxon>
    </lineage>
</organism>
<name>A0A3N2ATN2_9MICO</name>
<evidence type="ECO:0000313" key="1">
    <source>
        <dbReference type="EMBL" id="ROR66295.1"/>
    </source>
</evidence>
<dbReference type="RefSeq" id="WP_123697299.1">
    <property type="nucleotide sequence ID" value="NZ_RKHJ01000001.1"/>
</dbReference>
<dbReference type="InterPro" id="IPR058532">
    <property type="entry name" value="YjbR/MT2646/Rv2570-like"/>
</dbReference>
<evidence type="ECO:0000313" key="2">
    <source>
        <dbReference type="Proteomes" id="UP000275456"/>
    </source>
</evidence>
<accession>A0A3N2ATN2</accession>
<dbReference type="OrthoDB" id="8479417at2"/>
<dbReference type="Gene3D" id="3.90.1150.30">
    <property type="match status" value="1"/>
</dbReference>
<dbReference type="Pfam" id="PF04237">
    <property type="entry name" value="YjbR"/>
    <property type="match status" value="1"/>
</dbReference>
<keyword evidence="2" id="KW-1185">Reference proteome</keyword>
<dbReference type="SUPFAM" id="SSF142906">
    <property type="entry name" value="YjbR-like"/>
    <property type="match status" value="1"/>
</dbReference>
<sequence length="130" mass="14326">MAHEIMFDPADPVLARVRAIALALPGAQEKVSHGRPAFFTTKVFAYYAGTTKEEHVSGIHPQRLSVLLEPDERLAMLEEGAIAPAYLGPYGWIAVELEDADWARVAELIDASFRVTAPKRLVAELDARSR</sequence>
<dbReference type="AlphaFoldDB" id="A0A3N2ATN2"/>
<dbReference type="Proteomes" id="UP000275456">
    <property type="component" value="Unassembled WGS sequence"/>
</dbReference>
<reference evidence="1 2" key="1">
    <citation type="submission" date="2018-11" db="EMBL/GenBank/DDBJ databases">
        <title>Sequencing the genomes of 1000 actinobacteria strains.</title>
        <authorList>
            <person name="Klenk H.-P."/>
        </authorList>
    </citation>
    <scope>NUCLEOTIDE SEQUENCE [LARGE SCALE GENOMIC DNA]</scope>
    <source>
        <strain evidence="1 2">DSM 9580</strain>
    </source>
</reference>
<proteinExistence type="predicted"/>
<protein>
    <submittedName>
        <fullName evidence="1">YjbR protein</fullName>
    </submittedName>
</protein>
<gene>
    <name evidence="1" type="ORF">EDD26_1677</name>
</gene>
<dbReference type="InterPro" id="IPR038056">
    <property type="entry name" value="YjbR-like_sf"/>
</dbReference>
<dbReference type="EMBL" id="RKHJ01000001">
    <property type="protein sequence ID" value="ROR66295.1"/>
    <property type="molecule type" value="Genomic_DNA"/>
</dbReference>
<comment type="caution">
    <text evidence="1">The sequence shown here is derived from an EMBL/GenBank/DDBJ whole genome shotgun (WGS) entry which is preliminary data.</text>
</comment>